<evidence type="ECO:0000313" key="16">
    <source>
        <dbReference type="Proteomes" id="UP000494106"/>
    </source>
</evidence>
<dbReference type="GO" id="GO:0005739">
    <property type="term" value="C:mitochondrion"/>
    <property type="evidence" value="ECO:0007669"/>
    <property type="project" value="UniProtKB-SubCell"/>
</dbReference>
<evidence type="ECO:0000256" key="10">
    <source>
        <dbReference type="ARBA" id="ARBA00023128"/>
    </source>
</evidence>
<dbReference type="Pfam" id="PF05768">
    <property type="entry name" value="Glrx-like"/>
    <property type="match status" value="1"/>
</dbReference>
<name>A0A8S0Z2X0_ARCPL</name>
<dbReference type="EC" id="2.3.1.9" evidence="5"/>
<dbReference type="OrthoDB" id="5404651at2759"/>
<accession>A0A8S0Z2X0</accession>
<dbReference type="SUPFAM" id="SSF53901">
    <property type="entry name" value="Thiolase-like"/>
    <property type="match status" value="2"/>
</dbReference>
<evidence type="ECO:0000256" key="11">
    <source>
        <dbReference type="ARBA" id="ARBA00023315"/>
    </source>
</evidence>
<dbReference type="GO" id="GO:0046872">
    <property type="term" value="F:metal ion binding"/>
    <property type="evidence" value="ECO:0007669"/>
    <property type="project" value="UniProtKB-KW"/>
</dbReference>
<keyword evidence="6 12" id="KW-0808">Transferase</keyword>
<protein>
    <recommendedName>
        <fullName evidence="5">acetyl-CoA C-acetyltransferase</fullName>
        <ecNumber evidence="5">2.3.1.9</ecNumber>
    </recommendedName>
</protein>
<evidence type="ECO:0000256" key="7">
    <source>
        <dbReference type="ARBA" id="ARBA00022723"/>
    </source>
</evidence>
<comment type="subunit">
    <text evidence="4">Homotetramer.</text>
</comment>
<comment type="pathway">
    <text evidence="2">Lipid metabolism.</text>
</comment>
<dbReference type="PROSITE" id="PS00098">
    <property type="entry name" value="THIOLASE_1"/>
    <property type="match status" value="1"/>
</dbReference>
<dbReference type="InterPro" id="IPR016039">
    <property type="entry name" value="Thiolase-like"/>
</dbReference>
<keyword evidence="9" id="KW-0630">Potassium</keyword>
<keyword evidence="8" id="KW-0809">Transit peptide</keyword>
<evidence type="ECO:0000256" key="6">
    <source>
        <dbReference type="ARBA" id="ARBA00022679"/>
    </source>
</evidence>
<evidence type="ECO:0000256" key="9">
    <source>
        <dbReference type="ARBA" id="ARBA00022958"/>
    </source>
</evidence>
<evidence type="ECO:0000256" key="12">
    <source>
        <dbReference type="RuleBase" id="RU003557"/>
    </source>
</evidence>
<reference evidence="15 16" key="1">
    <citation type="submission" date="2020-04" db="EMBL/GenBank/DDBJ databases">
        <authorList>
            <person name="Wallbank WR R."/>
            <person name="Pardo Diaz C."/>
            <person name="Kozak K."/>
            <person name="Martin S."/>
            <person name="Jiggins C."/>
            <person name="Moest M."/>
            <person name="Warren A I."/>
            <person name="Byers J.R.P. K."/>
            <person name="Montejo-Kovacevich G."/>
            <person name="Yen C E."/>
        </authorList>
    </citation>
    <scope>NUCLEOTIDE SEQUENCE [LARGE SCALE GENOMIC DNA]</scope>
</reference>
<dbReference type="GO" id="GO:0003985">
    <property type="term" value="F:acetyl-CoA C-acetyltransferase activity"/>
    <property type="evidence" value="ECO:0007669"/>
    <property type="project" value="UniProtKB-EC"/>
</dbReference>
<dbReference type="Pfam" id="PF02803">
    <property type="entry name" value="Thiolase_C"/>
    <property type="match status" value="1"/>
</dbReference>
<dbReference type="PROSITE" id="PS00737">
    <property type="entry name" value="THIOLASE_2"/>
    <property type="match status" value="1"/>
</dbReference>
<dbReference type="SUPFAM" id="SSF52833">
    <property type="entry name" value="Thioredoxin-like"/>
    <property type="match status" value="1"/>
</dbReference>
<sequence>MRPTTKLLRAMAAYSSKVSLNEVVIASAVRTPMGSFRGSLAPLSASELGAVAIKGAVERAGIPKEEIKEVYIGNVCPANMGQAPARQAVIFAGLPKSTICTTVNKVCASGMKSIMLAAQGLQTGAQDVILAGGMESMSNVPYYLKRGETAYGGMQLVDGIVFDGLTDVYNKFHMGNCAENTAKKLNISRQQQDDYAISSYKRSAAAYEAKAFADELVPVPVPQKRGAPPLMFSEDEEYKRVNFEKFTKLATVFQKDNGTVTAGNASTLNDGAAAMILMTAEAAQRLGVTPIARVVGFADGECDPIDFPIAPAIAIPKLLQQTGVKKDDVALWEINEAFSVVAVANQKILEIDPAKINVHGGAVSLGHPIGMSGARIVIHLCHALKKGEKGVASICNGGGGASSIMIEKLEQDAHRPPVLTFYTKDPCSLCDVVMEELEPYKDKLIIKKVDITEKKNLRWLRLYRHDIPVLFLNGQFLCMHKLDKDLLEKRLQNIKGEP</sequence>
<dbReference type="Gene3D" id="3.40.30.10">
    <property type="entry name" value="Glutaredoxin"/>
    <property type="match status" value="1"/>
</dbReference>
<dbReference type="InterPro" id="IPR020615">
    <property type="entry name" value="Thiolase_acyl_enz_int_AS"/>
</dbReference>
<evidence type="ECO:0000256" key="2">
    <source>
        <dbReference type="ARBA" id="ARBA00005189"/>
    </source>
</evidence>
<comment type="subcellular location">
    <subcellularLocation>
        <location evidence="1">Mitochondrion</location>
    </subcellularLocation>
</comment>
<feature type="domain" description="Thiolase N-terminal" evidence="13">
    <location>
        <begin position="23"/>
        <end position="280"/>
    </location>
</feature>
<dbReference type="EMBL" id="CADEBC010000232">
    <property type="protein sequence ID" value="CAB3226670.1"/>
    <property type="molecule type" value="Genomic_DNA"/>
</dbReference>
<dbReference type="InterPro" id="IPR036249">
    <property type="entry name" value="Thioredoxin-like_sf"/>
</dbReference>
<keyword evidence="7" id="KW-0479">Metal-binding</keyword>
<dbReference type="FunFam" id="3.40.47.10:FF:000007">
    <property type="entry name" value="acetyl-CoA acetyltransferase, mitochondrial"/>
    <property type="match status" value="1"/>
</dbReference>
<evidence type="ECO:0000259" key="13">
    <source>
        <dbReference type="Pfam" id="PF00108"/>
    </source>
</evidence>
<comment type="similarity">
    <text evidence="3 12">Belongs to the thiolase-like superfamily. Thiolase family.</text>
</comment>
<dbReference type="Pfam" id="PF00108">
    <property type="entry name" value="Thiolase_N"/>
    <property type="match status" value="1"/>
</dbReference>
<gene>
    <name evidence="15" type="ORF">APLA_LOCUS2995</name>
</gene>
<evidence type="ECO:0000256" key="3">
    <source>
        <dbReference type="ARBA" id="ARBA00010982"/>
    </source>
</evidence>
<organism evidence="15 16">
    <name type="scientific">Arctia plantaginis</name>
    <name type="common">Wood tiger moth</name>
    <name type="synonym">Phalaena plantaginis</name>
    <dbReference type="NCBI Taxonomy" id="874455"/>
    <lineage>
        <taxon>Eukaryota</taxon>
        <taxon>Metazoa</taxon>
        <taxon>Ecdysozoa</taxon>
        <taxon>Arthropoda</taxon>
        <taxon>Hexapoda</taxon>
        <taxon>Insecta</taxon>
        <taxon>Pterygota</taxon>
        <taxon>Neoptera</taxon>
        <taxon>Endopterygota</taxon>
        <taxon>Lepidoptera</taxon>
        <taxon>Glossata</taxon>
        <taxon>Ditrysia</taxon>
        <taxon>Noctuoidea</taxon>
        <taxon>Erebidae</taxon>
        <taxon>Arctiinae</taxon>
        <taxon>Arctia</taxon>
    </lineage>
</organism>
<keyword evidence="16" id="KW-1185">Reference proteome</keyword>
<dbReference type="PANTHER" id="PTHR18919:SF156">
    <property type="entry name" value="ACETYL-COA ACETYLTRANSFERASE, MITOCHONDRIAL"/>
    <property type="match status" value="1"/>
</dbReference>
<dbReference type="InterPro" id="IPR020616">
    <property type="entry name" value="Thiolase_N"/>
</dbReference>
<dbReference type="Proteomes" id="UP000494106">
    <property type="component" value="Unassembled WGS sequence"/>
</dbReference>
<dbReference type="PANTHER" id="PTHR18919">
    <property type="entry name" value="ACETYL-COA C-ACYLTRANSFERASE"/>
    <property type="match status" value="1"/>
</dbReference>
<keyword evidence="10" id="KW-0496">Mitochondrion</keyword>
<evidence type="ECO:0000256" key="8">
    <source>
        <dbReference type="ARBA" id="ARBA00022946"/>
    </source>
</evidence>
<dbReference type="GO" id="GO:0006635">
    <property type="term" value="P:fatty acid beta-oxidation"/>
    <property type="evidence" value="ECO:0007669"/>
    <property type="project" value="TreeGrafter"/>
</dbReference>
<evidence type="ECO:0000256" key="1">
    <source>
        <dbReference type="ARBA" id="ARBA00004173"/>
    </source>
</evidence>
<evidence type="ECO:0000256" key="4">
    <source>
        <dbReference type="ARBA" id="ARBA00011881"/>
    </source>
</evidence>
<dbReference type="AlphaFoldDB" id="A0A8S0Z2X0"/>
<dbReference type="InterPro" id="IPR008554">
    <property type="entry name" value="Glutaredoxin-like"/>
</dbReference>
<evidence type="ECO:0000256" key="5">
    <source>
        <dbReference type="ARBA" id="ARBA00012705"/>
    </source>
</evidence>
<evidence type="ECO:0000259" key="14">
    <source>
        <dbReference type="Pfam" id="PF02803"/>
    </source>
</evidence>
<dbReference type="InterPro" id="IPR020613">
    <property type="entry name" value="Thiolase_CS"/>
</dbReference>
<keyword evidence="11 12" id="KW-0012">Acyltransferase</keyword>
<dbReference type="InterPro" id="IPR020610">
    <property type="entry name" value="Thiolase_AS"/>
</dbReference>
<feature type="domain" description="Thiolase C-terminal" evidence="14">
    <location>
        <begin position="289"/>
        <end position="408"/>
    </location>
</feature>
<proteinExistence type="inferred from homology"/>
<dbReference type="InterPro" id="IPR002155">
    <property type="entry name" value="Thiolase"/>
</dbReference>
<comment type="caution">
    <text evidence="15">The sequence shown here is derived from an EMBL/GenBank/DDBJ whole genome shotgun (WGS) entry which is preliminary data.</text>
</comment>
<dbReference type="InterPro" id="IPR020617">
    <property type="entry name" value="Thiolase_C"/>
</dbReference>
<dbReference type="Gene3D" id="3.40.47.10">
    <property type="match status" value="1"/>
</dbReference>
<dbReference type="PROSITE" id="PS00099">
    <property type="entry name" value="THIOLASE_3"/>
    <property type="match status" value="1"/>
</dbReference>
<evidence type="ECO:0000313" key="15">
    <source>
        <dbReference type="EMBL" id="CAB3226670.1"/>
    </source>
</evidence>
<dbReference type="CDD" id="cd00751">
    <property type="entry name" value="thiolase"/>
    <property type="match status" value="1"/>
</dbReference>
<dbReference type="NCBIfam" id="TIGR01930">
    <property type="entry name" value="AcCoA-C-Actrans"/>
    <property type="match status" value="1"/>
</dbReference>